<name>A0A915CQE9_9BILA</name>
<dbReference type="Proteomes" id="UP000887574">
    <property type="component" value="Unplaced"/>
</dbReference>
<organism evidence="1 2">
    <name type="scientific">Ditylenchus dipsaci</name>
    <dbReference type="NCBI Taxonomy" id="166011"/>
    <lineage>
        <taxon>Eukaryota</taxon>
        <taxon>Metazoa</taxon>
        <taxon>Ecdysozoa</taxon>
        <taxon>Nematoda</taxon>
        <taxon>Chromadorea</taxon>
        <taxon>Rhabditida</taxon>
        <taxon>Tylenchina</taxon>
        <taxon>Tylenchomorpha</taxon>
        <taxon>Sphaerularioidea</taxon>
        <taxon>Anguinidae</taxon>
        <taxon>Anguininae</taxon>
        <taxon>Ditylenchus</taxon>
    </lineage>
</organism>
<evidence type="ECO:0000313" key="2">
    <source>
        <dbReference type="WBParaSite" id="jg11420"/>
    </source>
</evidence>
<sequence>MNFDCAPAGVWIPQALTLCQPLDFKIKKSVPASKPKLWNSSSAEWEERFCFLDIFSILTCSLPDLFFFELTDFFKIFLACLLHRHTINNNPTLRRIMAILNSNKVDMAILNLNLRATLHSKDILSNKVIHNLSSKDMVTLNNSPSCSSRTGSPWK</sequence>
<dbReference type="AlphaFoldDB" id="A0A915CQE9"/>
<keyword evidence="1" id="KW-1185">Reference proteome</keyword>
<accession>A0A915CQE9</accession>
<proteinExistence type="predicted"/>
<evidence type="ECO:0000313" key="1">
    <source>
        <dbReference type="Proteomes" id="UP000887574"/>
    </source>
</evidence>
<protein>
    <submittedName>
        <fullName evidence="2">Uncharacterized protein</fullName>
    </submittedName>
</protein>
<reference evidence="2" key="1">
    <citation type="submission" date="2022-11" db="UniProtKB">
        <authorList>
            <consortium name="WormBaseParasite"/>
        </authorList>
    </citation>
    <scope>IDENTIFICATION</scope>
</reference>
<dbReference type="WBParaSite" id="jg11420">
    <property type="protein sequence ID" value="jg11420"/>
    <property type="gene ID" value="jg11420"/>
</dbReference>